<name>C8V3J9_EMENI</name>
<evidence type="ECO:0000313" key="1">
    <source>
        <dbReference type="EMBL" id="CBF70559.1"/>
    </source>
</evidence>
<dbReference type="EMBL" id="BN001301">
    <property type="protein sequence ID" value="CBF70559.1"/>
    <property type="molecule type" value="Genomic_DNA"/>
</dbReference>
<evidence type="ECO:0000313" key="2">
    <source>
        <dbReference type="Proteomes" id="UP000000560"/>
    </source>
</evidence>
<gene>
    <name evidence="1" type="ORF">ANIA_11494</name>
</gene>
<accession>C8V3J9</accession>
<proteinExistence type="predicted"/>
<organism evidence="1 2">
    <name type="scientific">Emericella nidulans (strain FGSC A4 / ATCC 38163 / CBS 112.46 / NRRL 194 / M139)</name>
    <name type="common">Aspergillus nidulans</name>
    <dbReference type="NCBI Taxonomy" id="227321"/>
    <lineage>
        <taxon>Eukaryota</taxon>
        <taxon>Fungi</taxon>
        <taxon>Dikarya</taxon>
        <taxon>Ascomycota</taxon>
        <taxon>Pezizomycotina</taxon>
        <taxon>Eurotiomycetes</taxon>
        <taxon>Eurotiomycetidae</taxon>
        <taxon>Eurotiales</taxon>
        <taxon>Aspergillaceae</taxon>
        <taxon>Aspergillus</taxon>
        <taxon>Aspergillus subgen. Nidulantes</taxon>
    </lineage>
</organism>
<sequence length="33" mass="3888">MCASPLCQHKRIRPRRFELQGVEKVTVYNDTDP</sequence>
<dbReference type="RefSeq" id="XP_050467051.1">
    <property type="nucleotide sequence ID" value="XM_050612481.1"/>
</dbReference>
<reference evidence="2" key="1">
    <citation type="journal article" date="2005" name="Nature">
        <title>Sequencing of Aspergillus nidulans and comparative analysis with A. fumigatus and A. oryzae.</title>
        <authorList>
            <person name="Galagan J.E."/>
            <person name="Calvo S.E."/>
            <person name="Cuomo C."/>
            <person name="Ma L.J."/>
            <person name="Wortman J.R."/>
            <person name="Batzoglou S."/>
            <person name="Lee S.I."/>
            <person name="Basturkmen M."/>
            <person name="Spevak C.C."/>
            <person name="Clutterbuck J."/>
            <person name="Kapitonov V."/>
            <person name="Jurka J."/>
            <person name="Scazzocchio C."/>
            <person name="Farman M."/>
            <person name="Butler J."/>
            <person name="Purcell S."/>
            <person name="Harris S."/>
            <person name="Braus G.H."/>
            <person name="Draht O."/>
            <person name="Busch S."/>
            <person name="D'Enfert C."/>
            <person name="Bouchier C."/>
            <person name="Goldman G.H."/>
            <person name="Bell-Pedersen D."/>
            <person name="Griffiths-Jones S."/>
            <person name="Doonan J.H."/>
            <person name="Yu J."/>
            <person name="Vienken K."/>
            <person name="Pain A."/>
            <person name="Freitag M."/>
            <person name="Selker E.U."/>
            <person name="Archer D.B."/>
            <person name="Penalva M.A."/>
            <person name="Oakley B.R."/>
            <person name="Momany M."/>
            <person name="Tanaka T."/>
            <person name="Kumagai T."/>
            <person name="Asai K."/>
            <person name="Machida M."/>
            <person name="Nierman W.C."/>
            <person name="Denning D.W."/>
            <person name="Caddick M."/>
            <person name="Hynes M."/>
            <person name="Paoletti M."/>
            <person name="Fischer R."/>
            <person name="Miller B."/>
            <person name="Dyer P."/>
            <person name="Sachs M.S."/>
            <person name="Osmani S.A."/>
            <person name="Birren B.W."/>
        </authorList>
    </citation>
    <scope>NUCLEOTIDE SEQUENCE [LARGE SCALE GENOMIC DNA]</scope>
    <source>
        <strain evidence="2">FGSC A4 / ATCC 38163 / CBS 112.46 / NRRL 194 / M139</strain>
    </source>
</reference>
<dbReference type="InParanoid" id="C8V3J9"/>
<reference evidence="2" key="2">
    <citation type="journal article" date="2009" name="Fungal Genet. Biol.">
        <title>The 2008 update of the Aspergillus nidulans genome annotation: a community effort.</title>
        <authorList>
            <person name="Wortman J.R."/>
            <person name="Gilsenan J.M."/>
            <person name="Joardar V."/>
            <person name="Deegan J."/>
            <person name="Clutterbuck J."/>
            <person name="Andersen M.R."/>
            <person name="Archer D."/>
            <person name="Bencina M."/>
            <person name="Braus G."/>
            <person name="Coutinho P."/>
            <person name="von Dohren H."/>
            <person name="Doonan J."/>
            <person name="Driessen A.J."/>
            <person name="Durek P."/>
            <person name="Espeso E."/>
            <person name="Fekete E."/>
            <person name="Flipphi M."/>
            <person name="Estrada C.G."/>
            <person name="Geysens S."/>
            <person name="Goldman G."/>
            <person name="de Groot P.W."/>
            <person name="Hansen K."/>
            <person name="Harris S.D."/>
            <person name="Heinekamp T."/>
            <person name="Helmstaedt K."/>
            <person name="Henrissat B."/>
            <person name="Hofmann G."/>
            <person name="Homan T."/>
            <person name="Horio T."/>
            <person name="Horiuchi H."/>
            <person name="James S."/>
            <person name="Jones M."/>
            <person name="Karaffa L."/>
            <person name="Karanyi Z."/>
            <person name="Kato M."/>
            <person name="Keller N."/>
            <person name="Kelly D.E."/>
            <person name="Kiel J.A."/>
            <person name="Kim J.M."/>
            <person name="van der Klei I.J."/>
            <person name="Klis F.M."/>
            <person name="Kovalchuk A."/>
            <person name="Krasevec N."/>
            <person name="Kubicek C.P."/>
            <person name="Liu B."/>
            <person name="Maccabe A."/>
            <person name="Meyer V."/>
            <person name="Mirabito P."/>
            <person name="Miskei M."/>
            <person name="Mos M."/>
            <person name="Mullins J."/>
            <person name="Nelson D.R."/>
            <person name="Nielsen J."/>
            <person name="Oakley B.R."/>
            <person name="Osmani S.A."/>
            <person name="Pakula T."/>
            <person name="Paszewski A."/>
            <person name="Paulsen I."/>
            <person name="Pilsyk S."/>
            <person name="Pocsi I."/>
            <person name="Punt P.J."/>
            <person name="Ram A.F."/>
            <person name="Ren Q."/>
            <person name="Robellet X."/>
            <person name="Robson G."/>
            <person name="Seiboth B."/>
            <person name="van Solingen P."/>
            <person name="Specht T."/>
            <person name="Sun J."/>
            <person name="Taheri-Talesh N."/>
            <person name="Takeshita N."/>
            <person name="Ussery D."/>
            <person name="vanKuyk P.A."/>
            <person name="Visser H."/>
            <person name="van de Vondervoort P.J."/>
            <person name="de Vries R.P."/>
            <person name="Walton J."/>
            <person name="Xiang X."/>
            <person name="Xiong Y."/>
            <person name="Zeng A.P."/>
            <person name="Brandt B.W."/>
            <person name="Cornell M.J."/>
            <person name="van den Hondel C.A."/>
            <person name="Visser J."/>
            <person name="Oliver S.G."/>
            <person name="Turner G."/>
        </authorList>
    </citation>
    <scope>GENOME REANNOTATION</scope>
    <source>
        <strain evidence="2">FGSC A4 / ATCC 38163 / CBS 112.46 / NRRL 194 / M139</strain>
    </source>
</reference>
<dbReference type="GeneID" id="74897070"/>
<dbReference type="Proteomes" id="UP000000560">
    <property type="component" value="Chromosome I"/>
</dbReference>
<protein>
    <submittedName>
        <fullName evidence="1">Uncharacterized protein</fullName>
    </submittedName>
</protein>
<dbReference type="HOGENOM" id="CLU_3384738_0_0_1"/>
<dbReference type="AlphaFoldDB" id="C8V3J9"/>
<dbReference type="KEGG" id="ani:ANIA_11494"/>
<keyword evidence="2" id="KW-1185">Reference proteome</keyword>